<dbReference type="AlphaFoldDB" id="A0AAE0G3J1"/>
<comment type="caution">
    <text evidence="1">The sequence shown here is derived from an EMBL/GenBank/DDBJ whole genome shotgun (WGS) entry which is preliminary data.</text>
</comment>
<accession>A0AAE0G3J1</accession>
<reference evidence="1 2" key="1">
    <citation type="journal article" date="2015" name="Genome Biol. Evol.">
        <title>Comparative Genomics of a Bacterivorous Green Alga Reveals Evolutionary Causalities and Consequences of Phago-Mixotrophic Mode of Nutrition.</title>
        <authorList>
            <person name="Burns J.A."/>
            <person name="Paasch A."/>
            <person name="Narechania A."/>
            <person name="Kim E."/>
        </authorList>
    </citation>
    <scope>NUCLEOTIDE SEQUENCE [LARGE SCALE GENOMIC DNA]</scope>
    <source>
        <strain evidence="1 2">PLY_AMNH</strain>
    </source>
</reference>
<keyword evidence="2" id="KW-1185">Reference proteome</keyword>
<evidence type="ECO:0000313" key="1">
    <source>
        <dbReference type="EMBL" id="KAK3270937.1"/>
    </source>
</evidence>
<protein>
    <submittedName>
        <fullName evidence="1">Uncharacterized protein</fullName>
    </submittedName>
</protein>
<gene>
    <name evidence="1" type="ORF">CYMTET_20689</name>
</gene>
<name>A0AAE0G3J1_9CHLO</name>
<organism evidence="1 2">
    <name type="scientific">Cymbomonas tetramitiformis</name>
    <dbReference type="NCBI Taxonomy" id="36881"/>
    <lineage>
        <taxon>Eukaryota</taxon>
        <taxon>Viridiplantae</taxon>
        <taxon>Chlorophyta</taxon>
        <taxon>Pyramimonadophyceae</taxon>
        <taxon>Pyramimonadales</taxon>
        <taxon>Pyramimonadaceae</taxon>
        <taxon>Cymbomonas</taxon>
    </lineage>
</organism>
<evidence type="ECO:0000313" key="2">
    <source>
        <dbReference type="Proteomes" id="UP001190700"/>
    </source>
</evidence>
<sequence>MSQQIAMSPIRAHCCYRLELSEDFSMGHASVQTNQACVIAVIFFATSPAANVEGARRRAEVLESQCEETLRCEETCAEVLESQVRGESRAEVLVRVRCEETCAEVLVRVRCEETCAEVSCHC</sequence>
<proteinExistence type="predicted"/>
<dbReference type="Proteomes" id="UP001190700">
    <property type="component" value="Unassembled WGS sequence"/>
</dbReference>
<dbReference type="EMBL" id="LGRX02010121">
    <property type="protein sequence ID" value="KAK3270937.1"/>
    <property type="molecule type" value="Genomic_DNA"/>
</dbReference>